<organism evidence="1 2">
    <name type="scientific">Nyctereutes procyonoides</name>
    <name type="common">Raccoon dog</name>
    <name type="synonym">Canis procyonoides</name>
    <dbReference type="NCBI Taxonomy" id="34880"/>
    <lineage>
        <taxon>Eukaryota</taxon>
        <taxon>Metazoa</taxon>
        <taxon>Chordata</taxon>
        <taxon>Craniata</taxon>
        <taxon>Vertebrata</taxon>
        <taxon>Euteleostomi</taxon>
        <taxon>Mammalia</taxon>
        <taxon>Eutheria</taxon>
        <taxon>Laurasiatheria</taxon>
        <taxon>Carnivora</taxon>
        <taxon>Caniformia</taxon>
        <taxon>Canidae</taxon>
        <taxon>Nyctereutes</taxon>
    </lineage>
</organism>
<evidence type="ECO:0000313" key="1">
    <source>
        <dbReference type="EMBL" id="CAD7677450.1"/>
    </source>
</evidence>
<sequence length="162" mass="18118">MEGTGVDWWERGREGRIGGSLGSVSGRKGLSFCCFYCVCDEYTVNNLIPNLKSLKKCDLENPKLAGAWRIEPLAGWNVGIEDTRARILSSLWLNGAGLGYHSELCDLEGWKYHVGDLRKAAFSEDSPALELGPPRGLRLIHFRVLFKPCSDFLLLIANHFNF</sequence>
<reference evidence="1" key="1">
    <citation type="submission" date="2020-12" db="EMBL/GenBank/DDBJ databases">
        <authorList>
            <consortium name="Molecular Ecology Group"/>
        </authorList>
    </citation>
    <scope>NUCLEOTIDE SEQUENCE</scope>
    <source>
        <strain evidence="1">TBG_1078</strain>
    </source>
</reference>
<gene>
    <name evidence="1" type="ORF">NYPRO_LOCUS10248</name>
</gene>
<evidence type="ECO:0000313" key="2">
    <source>
        <dbReference type="Proteomes" id="UP000645828"/>
    </source>
</evidence>
<dbReference type="EMBL" id="CAJHUB010000678">
    <property type="protein sequence ID" value="CAD7677450.1"/>
    <property type="molecule type" value="Genomic_DNA"/>
</dbReference>
<protein>
    <submittedName>
        <fullName evidence="1">(raccoon dog) hypothetical protein</fullName>
    </submittedName>
</protein>
<dbReference type="Proteomes" id="UP000645828">
    <property type="component" value="Unassembled WGS sequence"/>
</dbReference>
<accession>A0A811YIS7</accession>
<dbReference type="AlphaFoldDB" id="A0A811YIS7"/>
<keyword evidence="2" id="KW-1185">Reference proteome</keyword>
<proteinExistence type="predicted"/>
<name>A0A811YIS7_NYCPR</name>
<comment type="caution">
    <text evidence="1">The sequence shown here is derived from an EMBL/GenBank/DDBJ whole genome shotgun (WGS) entry which is preliminary data.</text>
</comment>